<dbReference type="Gene3D" id="3.40.50.300">
    <property type="entry name" value="P-loop containing nucleotide triphosphate hydrolases"/>
    <property type="match status" value="1"/>
</dbReference>
<dbReference type="InterPro" id="IPR014017">
    <property type="entry name" value="DNA_helicase_UvrD-like_C"/>
</dbReference>
<protein>
    <recommendedName>
        <fullName evidence="5">UvrD-like helicase C-terminal domain-containing protein</fullName>
    </recommendedName>
</protein>
<feature type="non-terminal residue" evidence="6">
    <location>
        <position position="1"/>
    </location>
</feature>
<dbReference type="InterPro" id="IPR027417">
    <property type="entry name" value="P-loop_NTPase"/>
</dbReference>
<dbReference type="AlphaFoldDB" id="A0A382USP8"/>
<dbReference type="SUPFAM" id="SSF52540">
    <property type="entry name" value="P-loop containing nucleoside triphosphate hydrolases"/>
    <property type="match status" value="1"/>
</dbReference>
<proteinExistence type="predicted"/>
<accession>A0A382USP8</accession>
<keyword evidence="1" id="KW-0547">Nucleotide-binding</keyword>
<evidence type="ECO:0000256" key="3">
    <source>
        <dbReference type="ARBA" id="ARBA00022806"/>
    </source>
</evidence>
<name>A0A382USP8_9ZZZZ</name>
<evidence type="ECO:0000313" key="6">
    <source>
        <dbReference type="EMBL" id="SVD37276.1"/>
    </source>
</evidence>
<keyword evidence="2" id="KW-0378">Hydrolase</keyword>
<evidence type="ECO:0000256" key="1">
    <source>
        <dbReference type="ARBA" id="ARBA00022741"/>
    </source>
</evidence>
<evidence type="ECO:0000256" key="4">
    <source>
        <dbReference type="ARBA" id="ARBA00022840"/>
    </source>
</evidence>
<evidence type="ECO:0000256" key="2">
    <source>
        <dbReference type="ARBA" id="ARBA00022801"/>
    </source>
</evidence>
<dbReference type="GO" id="GO:0003677">
    <property type="term" value="F:DNA binding"/>
    <property type="evidence" value="ECO:0007669"/>
    <property type="project" value="InterPro"/>
</dbReference>
<evidence type="ECO:0000259" key="5">
    <source>
        <dbReference type="Pfam" id="PF13361"/>
    </source>
</evidence>
<sequence>PVERTVLGNLRLVNDPASATPEDLVAAMRIPNRYVSRDLAAAVALRLNGGATFVEAFAGQDRRTFAQDAQREGAEFLDELAALVDQGCDAAEIVRLLRGPGRLERQFSLQERMSPHDQDQIDVLDRLENEDGKGVSVAELIATIEADADLVREFCDEDGVRLRTIHGAKGSEWTHVILMGCDHGLLPHHNALEPPPTDLGELLRPVDPVTALEEERRLTYVAMTRASDRLDVVFDETCPSQFLSEAGWDPEAAATAGSHQP</sequence>
<dbReference type="EMBL" id="UINC01146507">
    <property type="protein sequence ID" value="SVD37276.1"/>
    <property type="molecule type" value="Genomic_DNA"/>
</dbReference>
<dbReference type="InterPro" id="IPR000212">
    <property type="entry name" value="DNA_helicase_UvrD/REP"/>
</dbReference>
<dbReference type="GO" id="GO:0043138">
    <property type="term" value="F:3'-5' DNA helicase activity"/>
    <property type="evidence" value="ECO:0007669"/>
    <property type="project" value="TreeGrafter"/>
</dbReference>
<gene>
    <name evidence="6" type="ORF">METZ01_LOCUS390130</name>
</gene>
<reference evidence="6" key="1">
    <citation type="submission" date="2018-05" db="EMBL/GenBank/DDBJ databases">
        <authorList>
            <person name="Lanie J.A."/>
            <person name="Ng W.-L."/>
            <person name="Kazmierczak K.M."/>
            <person name="Andrzejewski T.M."/>
            <person name="Davidsen T.M."/>
            <person name="Wayne K.J."/>
            <person name="Tettelin H."/>
            <person name="Glass J.I."/>
            <person name="Rusch D."/>
            <person name="Podicherti R."/>
            <person name="Tsui H.-C.T."/>
            <person name="Winkler M.E."/>
        </authorList>
    </citation>
    <scope>NUCLEOTIDE SEQUENCE</scope>
</reference>
<organism evidence="6">
    <name type="scientific">marine metagenome</name>
    <dbReference type="NCBI Taxonomy" id="408172"/>
    <lineage>
        <taxon>unclassified sequences</taxon>
        <taxon>metagenomes</taxon>
        <taxon>ecological metagenomes</taxon>
    </lineage>
</organism>
<dbReference type="Pfam" id="PF13361">
    <property type="entry name" value="UvrD_C"/>
    <property type="match status" value="1"/>
</dbReference>
<dbReference type="PANTHER" id="PTHR11070">
    <property type="entry name" value="UVRD / RECB / PCRA DNA HELICASE FAMILY MEMBER"/>
    <property type="match status" value="1"/>
</dbReference>
<keyword evidence="3" id="KW-0347">Helicase</keyword>
<dbReference type="Gene3D" id="1.10.486.10">
    <property type="entry name" value="PCRA, domain 4"/>
    <property type="match status" value="1"/>
</dbReference>
<dbReference type="GO" id="GO:0000725">
    <property type="term" value="P:recombinational repair"/>
    <property type="evidence" value="ECO:0007669"/>
    <property type="project" value="TreeGrafter"/>
</dbReference>
<dbReference type="PANTHER" id="PTHR11070:SF2">
    <property type="entry name" value="ATP-DEPENDENT DNA HELICASE SRS2"/>
    <property type="match status" value="1"/>
</dbReference>
<feature type="domain" description="UvrD-like helicase C-terminal" evidence="5">
    <location>
        <begin position="127"/>
        <end position="232"/>
    </location>
</feature>
<keyword evidence="4" id="KW-0067">ATP-binding</keyword>
<dbReference type="GO" id="GO:0005524">
    <property type="term" value="F:ATP binding"/>
    <property type="evidence" value="ECO:0007669"/>
    <property type="project" value="UniProtKB-KW"/>
</dbReference>
<dbReference type="GO" id="GO:0016787">
    <property type="term" value="F:hydrolase activity"/>
    <property type="evidence" value="ECO:0007669"/>
    <property type="project" value="UniProtKB-KW"/>
</dbReference>